<dbReference type="CDD" id="cd11364">
    <property type="entry name" value="RNase_PH_PNPase_2"/>
    <property type="match status" value="1"/>
</dbReference>
<keyword evidence="2 6" id="KW-0963">Cytoplasm</keyword>
<evidence type="ECO:0000256" key="6">
    <source>
        <dbReference type="HAMAP-Rule" id="MF_01595"/>
    </source>
</evidence>
<comment type="cofactor">
    <cofactor evidence="6">
        <name>Mg(2+)</name>
        <dbReference type="ChEBI" id="CHEBI:18420"/>
    </cofactor>
</comment>
<dbReference type="CDD" id="cd11363">
    <property type="entry name" value="RNase_PH_PNPase_1"/>
    <property type="match status" value="1"/>
</dbReference>
<gene>
    <name evidence="6" type="primary">pnp</name>
    <name evidence="9" type="ORF">KQI75_07305</name>
</gene>
<dbReference type="EC" id="2.7.7.8" evidence="6"/>
<evidence type="ECO:0000259" key="8">
    <source>
        <dbReference type="PROSITE" id="PS50126"/>
    </source>
</evidence>
<accession>A0ABS6ERV3</accession>
<dbReference type="InterPro" id="IPR004087">
    <property type="entry name" value="KH_dom"/>
</dbReference>
<evidence type="ECO:0000256" key="7">
    <source>
        <dbReference type="PROSITE-ProRule" id="PRU00117"/>
    </source>
</evidence>
<dbReference type="Pfam" id="PF01138">
    <property type="entry name" value="RNase_PH"/>
    <property type="match status" value="2"/>
</dbReference>
<comment type="catalytic activity">
    <reaction evidence="6">
        <text>RNA(n+1) + phosphate = RNA(n) + a ribonucleoside 5'-diphosphate</text>
        <dbReference type="Rhea" id="RHEA:22096"/>
        <dbReference type="Rhea" id="RHEA-COMP:14527"/>
        <dbReference type="Rhea" id="RHEA-COMP:17342"/>
        <dbReference type="ChEBI" id="CHEBI:43474"/>
        <dbReference type="ChEBI" id="CHEBI:57930"/>
        <dbReference type="ChEBI" id="CHEBI:140395"/>
        <dbReference type="EC" id="2.7.7.8"/>
    </reaction>
</comment>
<proteinExistence type="inferred from homology"/>
<sequence>MTTITHKSFDEARVFKTTFAGRELTVETGKVAQLANGSALVRYGDTVVLVTATASPKPREGVDFFPLSVDFEEKLYAVGRIPGSFMRREGKASEQATIASRQIDRPMRPLFPKDLRNDVSIVCTVMGNDYDNSPQVTALNGASIAVAISDIPFNYTVAGVDVGLVDGEFVLNPTLEQRQKSLMDVTVCGTAEKIVMIEAGAKEVPEDQMLDALLFAHEEIKKMCAFIDSIKAEIGKPKFEYEHHDIDHELFDQIEAFARAKVEVAFDTDDKTVRDARMQVVREEIDEMLGEEVATERAAEISEIVDKLCKKVVRHWLTQGKRVDGRGMEEVRPLASEVGVLPRAHGTGLFTRGQTQVLSVCTLGTLSDAQTLDTIFEQKEKRYIHHYNFPSFSVGETRPSRGPGRREIGHGALAERSLVPVLPSVEEFPYAIRVVSEVLSSNGSTSQGSVCGSTLALMDAGVPIKAPVAGISCGLITDDGQETTFTDIQGVEDFYGDMDFKVAGTKKGITGIQVDIKVDGLTPSIIKEAFRKCRDARYKILDDVMLKAIAEPRADVSEWAPKTMTIHINPDKIRDVIGKGGAVIQKITAESGAKVDIAEDGTVSISAINGSDGEKAKKMIETIVKDPEVGDVFYGKVVRLMGFGAFVQIAPGKDGLVHISKLEKRRVERVEDVVNVGDMIWVKVIEIDDKGRINLSRKDVKEEEKVL</sequence>
<evidence type="ECO:0000256" key="4">
    <source>
        <dbReference type="ARBA" id="ARBA00022695"/>
    </source>
</evidence>
<keyword evidence="6" id="KW-0460">Magnesium</keyword>
<keyword evidence="5 6" id="KW-0479">Metal-binding</keyword>
<keyword evidence="4 6" id="KW-0548">Nucleotidyltransferase</keyword>
<dbReference type="HAMAP" id="MF_01595">
    <property type="entry name" value="PNPase"/>
    <property type="match status" value="1"/>
</dbReference>
<evidence type="ECO:0000256" key="2">
    <source>
        <dbReference type="ARBA" id="ARBA00022490"/>
    </source>
</evidence>
<dbReference type="PANTHER" id="PTHR11252">
    <property type="entry name" value="POLYRIBONUCLEOTIDE NUCLEOTIDYLTRANSFERASE"/>
    <property type="match status" value="1"/>
</dbReference>
<comment type="similarity">
    <text evidence="1 6">Belongs to the polyribonucleotide nucleotidyltransferase family.</text>
</comment>
<dbReference type="PIRSF" id="PIRSF005499">
    <property type="entry name" value="PNPase"/>
    <property type="match status" value="1"/>
</dbReference>
<reference evidence="9 10" key="1">
    <citation type="submission" date="2021-06" db="EMBL/GenBank/DDBJ databases">
        <authorList>
            <person name="Sun Q."/>
            <person name="Li D."/>
        </authorList>
    </citation>
    <scope>NUCLEOTIDE SEQUENCE [LARGE SCALE GENOMIC DNA]</scope>
    <source>
        <strain evidence="9 10">MSJd-7</strain>
    </source>
</reference>
<evidence type="ECO:0000256" key="5">
    <source>
        <dbReference type="ARBA" id="ARBA00022723"/>
    </source>
</evidence>
<keyword evidence="6 7" id="KW-0694">RNA-binding</keyword>
<dbReference type="NCBIfam" id="TIGR03591">
    <property type="entry name" value="polynuc_phos"/>
    <property type="match status" value="1"/>
</dbReference>
<organism evidence="9 10">
    <name type="scientific">Butyricicoccus intestinisimiae</name>
    <dbReference type="NCBI Taxonomy" id="2841509"/>
    <lineage>
        <taxon>Bacteria</taxon>
        <taxon>Bacillati</taxon>
        <taxon>Bacillota</taxon>
        <taxon>Clostridia</taxon>
        <taxon>Eubacteriales</taxon>
        <taxon>Butyricicoccaceae</taxon>
        <taxon>Butyricicoccus</taxon>
    </lineage>
</organism>
<dbReference type="PANTHER" id="PTHR11252:SF0">
    <property type="entry name" value="POLYRIBONUCLEOTIDE NUCLEOTIDYLTRANSFERASE 1, MITOCHONDRIAL"/>
    <property type="match status" value="1"/>
</dbReference>
<keyword evidence="10" id="KW-1185">Reference proteome</keyword>
<dbReference type="EMBL" id="JAHLQI010000003">
    <property type="protein sequence ID" value="MBU5490424.1"/>
    <property type="molecule type" value="Genomic_DNA"/>
</dbReference>
<feature type="binding site" evidence="6">
    <location>
        <position position="493"/>
    </location>
    <ligand>
        <name>Mg(2+)</name>
        <dbReference type="ChEBI" id="CHEBI:18420"/>
    </ligand>
</feature>
<protein>
    <recommendedName>
        <fullName evidence="6">Polyribonucleotide nucleotidyltransferase</fullName>
        <ecNumber evidence="6">2.7.7.8</ecNumber>
    </recommendedName>
    <alternativeName>
        <fullName evidence="6">Polynucleotide phosphorylase</fullName>
        <shortName evidence="6">PNPase</shortName>
    </alternativeName>
</protein>
<comment type="subcellular location">
    <subcellularLocation>
        <location evidence="6">Cytoplasm</location>
    </subcellularLocation>
</comment>
<feature type="domain" description="S1 motif" evidence="8">
    <location>
        <begin position="630"/>
        <end position="698"/>
    </location>
</feature>
<dbReference type="InterPro" id="IPR004088">
    <property type="entry name" value="KH_dom_type_1"/>
</dbReference>
<dbReference type="SMART" id="SM00322">
    <property type="entry name" value="KH"/>
    <property type="match status" value="1"/>
</dbReference>
<dbReference type="InterPro" id="IPR012162">
    <property type="entry name" value="PNPase"/>
</dbReference>
<dbReference type="PROSITE" id="PS50126">
    <property type="entry name" value="S1"/>
    <property type="match status" value="1"/>
</dbReference>
<dbReference type="CDD" id="cd04472">
    <property type="entry name" value="S1_PNPase"/>
    <property type="match status" value="1"/>
</dbReference>
<evidence type="ECO:0000256" key="3">
    <source>
        <dbReference type="ARBA" id="ARBA00022679"/>
    </source>
</evidence>
<comment type="function">
    <text evidence="6">Involved in mRNA degradation. Catalyzes the phosphorolysis of single-stranded polyribonucleotides processively in the 3'- to 5'-direction.</text>
</comment>
<dbReference type="NCBIfam" id="NF008805">
    <property type="entry name" value="PRK11824.1"/>
    <property type="match status" value="1"/>
</dbReference>
<name>A0ABS6ERV3_9FIRM</name>
<dbReference type="RefSeq" id="WP_216470081.1">
    <property type="nucleotide sequence ID" value="NZ_JAHLQI010000003.1"/>
</dbReference>
<evidence type="ECO:0000313" key="9">
    <source>
        <dbReference type="EMBL" id="MBU5490424.1"/>
    </source>
</evidence>
<dbReference type="InterPro" id="IPR015847">
    <property type="entry name" value="ExoRNase_PH_dom2"/>
</dbReference>
<keyword evidence="3 6" id="KW-0808">Transferase</keyword>
<dbReference type="Pfam" id="PF03725">
    <property type="entry name" value="RNase_PH_C"/>
    <property type="match status" value="1"/>
</dbReference>
<dbReference type="Proteomes" id="UP000783588">
    <property type="component" value="Unassembled WGS sequence"/>
</dbReference>
<dbReference type="InterPro" id="IPR003029">
    <property type="entry name" value="S1_domain"/>
</dbReference>
<dbReference type="GO" id="GO:0004654">
    <property type="term" value="F:polyribonucleotide nucleotidyltransferase activity"/>
    <property type="evidence" value="ECO:0007669"/>
    <property type="project" value="UniProtKB-EC"/>
</dbReference>
<feature type="binding site" evidence="6">
    <location>
        <position position="499"/>
    </location>
    <ligand>
        <name>Mg(2+)</name>
        <dbReference type="ChEBI" id="CHEBI:18420"/>
    </ligand>
</feature>
<dbReference type="InterPro" id="IPR001247">
    <property type="entry name" value="ExoRNase_PH_dom1"/>
</dbReference>
<comment type="caution">
    <text evidence="9">The sequence shown here is derived from an EMBL/GenBank/DDBJ whole genome shotgun (WGS) entry which is preliminary data.</text>
</comment>
<evidence type="ECO:0000256" key="1">
    <source>
        <dbReference type="ARBA" id="ARBA00007404"/>
    </source>
</evidence>
<dbReference type="CDD" id="cd02393">
    <property type="entry name" value="KH-I_PNPase"/>
    <property type="match status" value="1"/>
</dbReference>
<dbReference type="SMART" id="SM00316">
    <property type="entry name" value="S1"/>
    <property type="match status" value="1"/>
</dbReference>
<dbReference type="InterPro" id="IPR015848">
    <property type="entry name" value="PNPase_PH_RNA-bd_bac/org-type"/>
</dbReference>
<dbReference type="Pfam" id="PF03726">
    <property type="entry name" value="PNPase"/>
    <property type="match status" value="1"/>
</dbReference>
<evidence type="ECO:0000313" key="10">
    <source>
        <dbReference type="Proteomes" id="UP000783588"/>
    </source>
</evidence>
<dbReference type="PROSITE" id="PS50084">
    <property type="entry name" value="KH_TYPE_1"/>
    <property type="match status" value="1"/>
</dbReference>
<dbReference type="Pfam" id="PF00013">
    <property type="entry name" value="KH_1"/>
    <property type="match status" value="1"/>
</dbReference>
<dbReference type="Pfam" id="PF00575">
    <property type="entry name" value="S1"/>
    <property type="match status" value="1"/>
</dbReference>